<dbReference type="PANTHER" id="PTHR28093">
    <property type="entry name" value="MORPHOGENESIS-RELATED PROTEIN MSB1"/>
    <property type="match status" value="1"/>
</dbReference>
<dbReference type="Pfam" id="PF08101">
    <property type="entry name" value="Msb1-Mug8_dom"/>
    <property type="match status" value="1"/>
</dbReference>
<name>A0A0C2ZNW5_9AGAM</name>
<feature type="region of interest" description="Disordered" evidence="1">
    <location>
        <begin position="1028"/>
        <end position="1232"/>
    </location>
</feature>
<keyword evidence="4" id="KW-1185">Reference proteome</keyword>
<feature type="compositionally biased region" description="Basic and acidic residues" evidence="1">
    <location>
        <begin position="50"/>
        <end position="64"/>
    </location>
</feature>
<proteinExistence type="predicted"/>
<feature type="compositionally biased region" description="Basic and acidic residues" evidence="1">
    <location>
        <begin position="982"/>
        <end position="993"/>
    </location>
</feature>
<dbReference type="AlphaFoldDB" id="A0A0C2ZNW5"/>
<feature type="region of interest" description="Disordered" evidence="1">
    <location>
        <begin position="948"/>
        <end position="967"/>
    </location>
</feature>
<gene>
    <name evidence="3" type="ORF">SCLCIDRAFT_24374</name>
</gene>
<feature type="region of interest" description="Disordered" evidence="1">
    <location>
        <begin position="979"/>
        <end position="1000"/>
    </location>
</feature>
<evidence type="ECO:0000313" key="4">
    <source>
        <dbReference type="Proteomes" id="UP000053989"/>
    </source>
</evidence>
<evidence type="ECO:0000313" key="3">
    <source>
        <dbReference type="EMBL" id="KIM63243.1"/>
    </source>
</evidence>
<reference evidence="3 4" key="1">
    <citation type="submission" date="2014-04" db="EMBL/GenBank/DDBJ databases">
        <authorList>
            <consortium name="DOE Joint Genome Institute"/>
            <person name="Kuo A."/>
            <person name="Kohler A."/>
            <person name="Nagy L.G."/>
            <person name="Floudas D."/>
            <person name="Copeland A."/>
            <person name="Barry K.W."/>
            <person name="Cichocki N."/>
            <person name="Veneault-Fourrey C."/>
            <person name="LaButti K."/>
            <person name="Lindquist E.A."/>
            <person name="Lipzen A."/>
            <person name="Lundell T."/>
            <person name="Morin E."/>
            <person name="Murat C."/>
            <person name="Sun H."/>
            <person name="Tunlid A."/>
            <person name="Henrissat B."/>
            <person name="Grigoriev I.V."/>
            <person name="Hibbett D.S."/>
            <person name="Martin F."/>
            <person name="Nordberg H.P."/>
            <person name="Cantor M.N."/>
            <person name="Hua S.X."/>
        </authorList>
    </citation>
    <scope>NUCLEOTIDE SEQUENCE [LARGE SCALE GENOMIC DNA]</scope>
    <source>
        <strain evidence="3 4">Foug A</strain>
    </source>
</reference>
<feature type="compositionally biased region" description="Pro residues" evidence="1">
    <location>
        <begin position="1162"/>
        <end position="1178"/>
    </location>
</feature>
<evidence type="ECO:0000256" key="1">
    <source>
        <dbReference type="SAM" id="MobiDB-lite"/>
    </source>
</evidence>
<organism evidence="3 4">
    <name type="scientific">Scleroderma citrinum Foug A</name>
    <dbReference type="NCBI Taxonomy" id="1036808"/>
    <lineage>
        <taxon>Eukaryota</taxon>
        <taxon>Fungi</taxon>
        <taxon>Dikarya</taxon>
        <taxon>Basidiomycota</taxon>
        <taxon>Agaricomycotina</taxon>
        <taxon>Agaricomycetes</taxon>
        <taxon>Agaricomycetidae</taxon>
        <taxon>Boletales</taxon>
        <taxon>Sclerodermatineae</taxon>
        <taxon>Sclerodermataceae</taxon>
        <taxon>Scleroderma</taxon>
    </lineage>
</organism>
<feature type="region of interest" description="Disordered" evidence="1">
    <location>
        <begin position="771"/>
        <end position="846"/>
    </location>
</feature>
<dbReference type="PANTHER" id="PTHR28093:SF1">
    <property type="entry name" value="MORPHOGENESIS-RELATED PROTEIN MSB1"/>
    <property type="match status" value="1"/>
</dbReference>
<evidence type="ECO:0000259" key="2">
    <source>
        <dbReference type="Pfam" id="PF08101"/>
    </source>
</evidence>
<feature type="compositionally biased region" description="Low complexity" evidence="1">
    <location>
        <begin position="464"/>
        <end position="481"/>
    </location>
</feature>
<dbReference type="InterPro" id="IPR037508">
    <property type="entry name" value="Msb1/Mug8"/>
</dbReference>
<dbReference type="Proteomes" id="UP000053989">
    <property type="component" value="Unassembled WGS sequence"/>
</dbReference>
<dbReference type="STRING" id="1036808.A0A0C2ZNW5"/>
<dbReference type="OrthoDB" id="3362494at2759"/>
<dbReference type="SUPFAM" id="SSF48350">
    <property type="entry name" value="GTPase activation domain, GAP"/>
    <property type="match status" value="1"/>
</dbReference>
<feature type="compositionally biased region" description="Basic and acidic residues" evidence="1">
    <location>
        <begin position="810"/>
        <end position="820"/>
    </location>
</feature>
<feature type="compositionally biased region" description="Polar residues" evidence="1">
    <location>
        <begin position="1055"/>
        <end position="1065"/>
    </location>
</feature>
<dbReference type="InterPro" id="IPR012965">
    <property type="entry name" value="Msb1/Mug8_dom"/>
</dbReference>
<feature type="region of interest" description="Disordered" evidence="1">
    <location>
        <begin position="409"/>
        <end position="493"/>
    </location>
</feature>
<feature type="region of interest" description="Disordered" evidence="1">
    <location>
        <begin position="1"/>
        <end position="80"/>
    </location>
</feature>
<dbReference type="InterPro" id="IPR008936">
    <property type="entry name" value="Rho_GTPase_activation_prot"/>
</dbReference>
<dbReference type="InParanoid" id="A0A0C2ZNW5"/>
<feature type="domain" description="Meiotically up-regulated protein Msb1/Mug8" evidence="2">
    <location>
        <begin position="128"/>
        <end position="324"/>
    </location>
</feature>
<dbReference type="HOGENOM" id="CLU_002468_0_0_1"/>
<sequence>MPSLFSRARTNSIPGKKSARGSGDHPVNHDEFGRVKSRDSGHGNPLSFTSKKDKDKEKKKGIDSKHRKRTVSSPKPDGDVANLVAQIPDGSFLPLNLDRPRDESGEVKTFEHDYGYLSYERHVILGLDQVARLVDVIANELTSRCLTTPFIFSALALDISSSAIKRLIRTFLDTCANPSPEVDQRWHEEARFAGPHELGMCIRWGLARVVRVVGGQAVRGLISWEHYTEFRDSEAALNYPPAHFANFLPPMPAVLRSILLTLLDLLTRLVAHSASSGHTPPTLSPLFGPLLFGLGPASLAFHHTYIHYLRAVNAMEHILLAYIRWQDAPKVSLPQSDIHLNLGCATSLGVPTRLKDWIRGYPSMLPFLHVKDKQGRPQARRGARTMRVVSVRRNVRMYSLDLVQTAASWASRPRGSPNDNQAGFAGSKEWERIAPSAPKLQPRYSDGYKKRMDMPPNFHPYNGSPSALSSATSSTSSNTSPMDNNDLLGLGNRPREDRFKTLTEKKWVEFESAGFGSLEVSNKKLEFNLTENEKLPRSEKRQTMNWNDFSATGFSRPDDALDTSLQFSAPVAHTITSWPAHSVDIAKKLKKTQRALPPFGWDTEPVMGSEEVIEEAFLDVFCDLVYGGGWMDIERVEETDRECNWALVSSLCNFTSHTKFLRSMIHKIEFKSLPVNQTSVPPGGDPRSSTTAVLFEEFVPLEYRQQLAKDSGTKRRLPFFFSASTKSKQWKPAATLNGRPYVIGHVPKSPSYREVEFEGLLRSNGSKVLTLSKPAPMASALAPPSPTWPRPRPKTPRTSTQHDASAPPPPEKEKHLERTPSDSPLTPTSNRRSRFRIPVPNPASVRRSGLVPAEYSTVDFETRLAGFSDDEWNETASVKALTPAEKHERRMSRDDAWVDILVASQNRRMGTQEVELRVGNNGRLRKGGRSDPELASQEVAQVLAGVRARSPLSDDDEIQPRQLTPEAPCVVEGNENGVLQENHPEENDAKNEDPDVDSVMSYPKKKRVGYFDLHPERLPVVAARPLSVRPRANGDNSDGDDVPDEMVYGMPERASSVSPAPQTMRASFESASEYAPTSINVSPRDNDFPEFANDEERREQKESGHSRAESTTLFHVQPAPESPSTLLSQSKTAALIEMYREREKQSLPSTPSRIPLRTPPKDSSPPPLPPRTPSPSQPVPQIEIEEVEDKPKPEEELFANNLLCDDAGRSSPGRYIHGMPLHNVIEEEEEEE</sequence>
<dbReference type="Gene3D" id="1.10.555.10">
    <property type="entry name" value="Rho GTPase activation protein"/>
    <property type="match status" value="1"/>
</dbReference>
<accession>A0A0C2ZNW5</accession>
<feature type="compositionally biased region" description="Basic and acidic residues" evidence="1">
    <location>
        <begin position="22"/>
        <end position="41"/>
    </location>
</feature>
<feature type="compositionally biased region" description="Polar residues" evidence="1">
    <location>
        <begin position="1122"/>
        <end position="1132"/>
    </location>
</feature>
<feature type="compositionally biased region" description="Polar residues" evidence="1">
    <location>
        <begin position="821"/>
        <end position="830"/>
    </location>
</feature>
<feature type="compositionally biased region" description="Basic and acidic residues" evidence="1">
    <location>
        <begin position="1094"/>
        <end position="1108"/>
    </location>
</feature>
<reference evidence="4" key="2">
    <citation type="submission" date="2015-01" db="EMBL/GenBank/DDBJ databases">
        <title>Evolutionary Origins and Diversification of the Mycorrhizal Mutualists.</title>
        <authorList>
            <consortium name="DOE Joint Genome Institute"/>
            <consortium name="Mycorrhizal Genomics Consortium"/>
            <person name="Kohler A."/>
            <person name="Kuo A."/>
            <person name="Nagy L.G."/>
            <person name="Floudas D."/>
            <person name="Copeland A."/>
            <person name="Barry K.W."/>
            <person name="Cichocki N."/>
            <person name="Veneault-Fourrey C."/>
            <person name="LaButti K."/>
            <person name="Lindquist E.A."/>
            <person name="Lipzen A."/>
            <person name="Lundell T."/>
            <person name="Morin E."/>
            <person name="Murat C."/>
            <person name="Riley R."/>
            <person name="Ohm R."/>
            <person name="Sun H."/>
            <person name="Tunlid A."/>
            <person name="Henrissat B."/>
            <person name="Grigoriev I.V."/>
            <person name="Hibbett D.S."/>
            <person name="Martin F."/>
        </authorList>
    </citation>
    <scope>NUCLEOTIDE SEQUENCE [LARGE SCALE GENOMIC DNA]</scope>
    <source>
        <strain evidence="4">Foug A</strain>
    </source>
</reference>
<protein>
    <recommendedName>
        <fullName evidence="2">Meiotically up-regulated protein Msb1/Mug8 domain-containing protein</fullName>
    </recommendedName>
</protein>
<feature type="compositionally biased region" description="Low complexity" evidence="1">
    <location>
        <begin position="772"/>
        <end position="782"/>
    </location>
</feature>
<dbReference type="EMBL" id="KN822036">
    <property type="protein sequence ID" value="KIM63243.1"/>
    <property type="molecule type" value="Genomic_DNA"/>
</dbReference>